<comment type="caution">
    <text evidence="1">The sequence shown here is derived from an EMBL/GenBank/DDBJ whole genome shotgun (WGS) entry which is preliminary data.</text>
</comment>
<dbReference type="AlphaFoldDB" id="A0A820PBI0"/>
<proteinExistence type="predicted"/>
<dbReference type="Proteomes" id="UP000663844">
    <property type="component" value="Unassembled WGS sequence"/>
</dbReference>
<gene>
    <name evidence="1" type="ORF">OXD698_LOCUS51740</name>
</gene>
<evidence type="ECO:0000313" key="1">
    <source>
        <dbReference type="EMBL" id="CAF4405990.1"/>
    </source>
</evidence>
<protein>
    <submittedName>
        <fullName evidence="1">Uncharacterized protein</fullName>
    </submittedName>
</protein>
<accession>A0A820PBI0</accession>
<sequence length="41" mass="4970">MMKQGRSKLTIRFTPFTTYQRFDNETDQLFLHNSEEKEIST</sequence>
<evidence type="ECO:0000313" key="2">
    <source>
        <dbReference type="Proteomes" id="UP000663844"/>
    </source>
</evidence>
<name>A0A820PBI0_9BILA</name>
<feature type="non-terminal residue" evidence="1">
    <location>
        <position position="41"/>
    </location>
</feature>
<organism evidence="1 2">
    <name type="scientific">Adineta steineri</name>
    <dbReference type="NCBI Taxonomy" id="433720"/>
    <lineage>
        <taxon>Eukaryota</taxon>
        <taxon>Metazoa</taxon>
        <taxon>Spiralia</taxon>
        <taxon>Gnathifera</taxon>
        <taxon>Rotifera</taxon>
        <taxon>Eurotatoria</taxon>
        <taxon>Bdelloidea</taxon>
        <taxon>Adinetida</taxon>
        <taxon>Adinetidae</taxon>
        <taxon>Adineta</taxon>
    </lineage>
</organism>
<reference evidence="1" key="1">
    <citation type="submission" date="2021-02" db="EMBL/GenBank/DDBJ databases">
        <authorList>
            <person name="Nowell W R."/>
        </authorList>
    </citation>
    <scope>NUCLEOTIDE SEQUENCE</scope>
</reference>
<dbReference type="EMBL" id="CAJOAZ010026983">
    <property type="protein sequence ID" value="CAF4405990.1"/>
    <property type="molecule type" value="Genomic_DNA"/>
</dbReference>